<accession>A0A7M2WUR2</accession>
<evidence type="ECO:0000256" key="4">
    <source>
        <dbReference type="ARBA" id="ARBA00023163"/>
    </source>
</evidence>
<dbReference type="RefSeq" id="WP_206291529.1">
    <property type="nucleotide sequence ID" value="NZ_CP063458.1"/>
</dbReference>
<dbReference type="KEGG" id="hbs:IPV69_20190"/>
<dbReference type="Pfam" id="PF08281">
    <property type="entry name" value="Sigma70_r4_2"/>
    <property type="match status" value="1"/>
</dbReference>
<evidence type="ECO:0000259" key="6">
    <source>
        <dbReference type="Pfam" id="PF08281"/>
    </source>
</evidence>
<dbReference type="InterPro" id="IPR007627">
    <property type="entry name" value="RNA_pol_sigma70_r2"/>
</dbReference>
<dbReference type="Gene3D" id="1.10.1740.10">
    <property type="match status" value="1"/>
</dbReference>
<evidence type="ECO:0000256" key="3">
    <source>
        <dbReference type="ARBA" id="ARBA00023082"/>
    </source>
</evidence>
<evidence type="ECO:0000259" key="5">
    <source>
        <dbReference type="Pfam" id="PF04542"/>
    </source>
</evidence>
<dbReference type="EMBL" id="CP063458">
    <property type="protein sequence ID" value="QOV88541.1"/>
    <property type="molecule type" value="Genomic_DNA"/>
</dbReference>
<gene>
    <name evidence="7" type="ORF">IPV69_20190</name>
</gene>
<evidence type="ECO:0000256" key="2">
    <source>
        <dbReference type="ARBA" id="ARBA00023015"/>
    </source>
</evidence>
<dbReference type="InterPro" id="IPR039425">
    <property type="entry name" value="RNA_pol_sigma-70-like"/>
</dbReference>
<protein>
    <submittedName>
        <fullName evidence="7">Sigma-70 family RNA polymerase sigma factor</fullName>
    </submittedName>
</protein>
<dbReference type="InterPro" id="IPR013324">
    <property type="entry name" value="RNA_pol_sigma_r3/r4-like"/>
</dbReference>
<dbReference type="AlphaFoldDB" id="A0A7M2WUR2"/>
<evidence type="ECO:0000313" key="7">
    <source>
        <dbReference type="EMBL" id="QOV88541.1"/>
    </source>
</evidence>
<dbReference type="InterPro" id="IPR014284">
    <property type="entry name" value="RNA_pol_sigma-70_dom"/>
</dbReference>
<dbReference type="Proteomes" id="UP000593765">
    <property type="component" value="Chromosome"/>
</dbReference>
<dbReference type="InterPro" id="IPR036388">
    <property type="entry name" value="WH-like_DNA-bd_sf"/>
</dbReference>
<keyword evidence="4" id="KW-0804">Transcription</keyword>
<dbReference type="Gene3D" id="1.10.10.10">
    <property type="entry name" value="Winged helix-like DNA-binding domain superfamily/Winged helix DNA-binding domain"/>
    <property type="match status" value="1"/>
</dbReference>
<dbReference type="PANTHER" id="PTHR43133">
    <property type="entry name" value="RNA POLYMERASE ECF-TYPE SIGMA FACTO"/>
    <property type="match status" value="1"/>
</dbReference>
<keyword evidence="3" id="KW-0731">Sigma factor</keyword>
<dbReference type="NCBIfam" id="TIGR02937">
    <property type="entry name" value="sigma70-ECF"/>
    <property type="match status" value="1"/>
</dbReference>
<dbReference type="InterPro" id="IPR013249">
    <property type="entry name" value="RNA_pol_sigma70_r4_t2"/>
</dbReference>
<keyword evidence="8" id="KW-1185">Reference proteome</keyword>
<name>A0A7M2WUR2_9BACT</name>
<reference evidence="7 8" key="1">
    <citation type="submission" date="2020-10" db="EMBL/GenBank/DDBJ databases">
        <title>Wide distribution of Phycisphaera-like planctomycetes from WD2101 soil group in peatlands and genome analysis of the first cultivated representative.</title>
        <authorList>
            <person name="Dedysh S.N."/>
            <person name="Beletsky A.V."/>
            <person name="Ivanova A."/>
            <person name="Kulichevskaya I.S."/>
            <person name="Suzina N.E."/>
            <person name="Philippov D.A."/>
            <person name="Rakitin A.L."/>
            <person name="Mardanov A.V."/>
            <person name="Ravin N.V."/>
        </authorList>
    </citation>
    <scope>NUCLEOTIDE SEQUENCE [LARGE SCALE GENOMIC DNA]</scope>
    <source>
        <strain evidence="7 8">M1803</strain>
    </source>
</reference>
<dbReference type="Pfam" id="PF04542">
    <property type="entry name" value="Sigma70_r2"/>
    <property type="match status" value="1"/>
</dbReference>
<organism evidence="7 8">
    <name type="scientific">Humisphaera borealis</name>
    <dbReference type="NCBI Taxonomy" id="2807512"/>
    <lineage>
        <taxon>Bacteria</taxon>
        <taxon>Pseudomonadati</taxon>
        <taxon>Planctomycetota</taxon>
        <taxon>Phycisphaerae</taxon>
        <taxon>Tepidisphaerales</taxon>
        <taxon>Tepidisphaeraceae</taxon>
        <taxon>Humisphaera</taxon>
    </lineage>
</organism>
<dbReference type="GO" id="GO:0003677">
    <property type="term" value="F:DNA binding"/>
    <property type="evidence" value="ECO:0007669"/>
    <property type="project" value="InterPro"/>
</dbReference>
<proteinExistence type="inferred from homology"/>
<comment type="similarity">
    <text evidence="1">Belongs to the sigma-70 factor family. ECF subfamily.</text>
</comment>
<dbReference type="PANTHER" id="PTHR43133:SF51">
    <property type="entry name" value="RNA POLYMERASE SIGMA FACTOR"/>
    <property type="match status" value="1"/>
</dbReference>
<keyword evidence="2" id="KW-0805">Transcription regulation</keyword>
<evidence type="ECO:0000313" key="8">
    <source>
        <dbReference type="Proteomes" id="UP000593765"/>
    </source>
</evidence>
<dbReference type="SUPFAM" id="SSF88946">
    <property type="entry name" value="Sigma2 domain of RNA polymerase sigma factors"/>
    <property type="match status" value="1"/>
</dbReference>
<dbReference type="InterPro" id="IPR013325">
    <property type="entry name" value="RNA_pol_sigma_r2"/>
</dbReference>
<feature type="domain" description="RNA polymerase sigma-70 region 2" evidence="5">
    <location>
        <begin position="25"/>
        <end position="91"/>
    </location>
</feature>
<evidence type="ECO:0000256" key="1">
    <source>
        <dbReference type="ARBA" id="ARBA00010641"/>
    </source>
</evidence>
<dbReference type="GO" id="GO:0016987">
    <property type="term" value="F:sigma factor activity"/>
    <property type="evidence" value="ECO:0007669"/>
    <property type="project" value="UniProtKB-KW"/>
</dbReference>
<sequence length="199" mass="21919">MGNHRAPGIAVIDFVTEQARFEELFSPARPVLRAILYAATRSGHEAEDLLQQVGTVLWQKFETYDSSRPFAAWAVGFAQMEIRKWREKASRRGRLVSISDEAVAALADACVRAVDEPAAGPADDADTLRDCVERLTPAAKQAIRMKYTDGQSIAQIAAVQGREIGAVEMALVRARRALRQCIETKWQASGDGRKARHLG</sequence>
<feature type="domain" description="RNA polymerase sigma factor 70 region 4 type 2" evidence="6">
    <location>
        <begin position="127"/>
        <end position="178"/>
    </location>
</feature>
<dbReference type="GO" id="GO:0006352">
    <property type="term" value="P:DNA-templated transcription initiation"/>
    <property type="evidence" value="ECO:0007669"/>
    <property type="project" value="InterPro"/>
</dbReference>
<dbReference type="SUPFAM" id="SSF88659">
    <property type="entry name" value="Sigma3 and sigma4 domains of RNA polymerase sigma factors"/>
    <property type="match status" value="1"/>
</dbReference>